<proteinExistence type="predicted"/>
<keyword evidence="2" id="KW-1185">Reference proteome</keyword>
<name>A0ABW8Q7Q4_9FLAO</name>
<sequence>MRKILVMAALIIGVIGCGKDENSATGDYPEIVGTWRIVDSEVGGKRTSQIPNLTEADRQANHCINSSVFKFLANGDIRGVYYVSSVDPKKNNEKYYGFSSYAECYPLFDFDEAATEGSVKYKIREKKIIIYGKSNDGSSGEVEFFNIESLSGRTLKLSYSEEMKRGMRSTYEQGKQFLQQHNLELPVHMNVIMNGFIIMEKQ</sequence>
<organism evidence="1 2">
    <name type="scientific">Capnocytophaga stomatis</name>
    <dbReference type="NCBI Taxonomy" id="1848904"/>
    <lineage>
        <taxon>Bacteria</taxon>
        <taxon>Pseudomonadati</taxon>
        <taxon>Bacteroidota</taxon>
        <taxon>Flavobacteriia</taxon>
        <taxon>Flavobacteriales</taxon>
        <taxon>Flavobacteriaceae</taxon>
        <taxon>Capnocytophaga</taxon>
    </lineage>
</organism>
<evidence type="ECO:0000313" key="2">
    <source>
        <dbReference type="Proteomes" id="UP001622370"/>
    </source>
</evidence>
<evidence type="ECO:0008006" key="3">
    <source>
        <dbReference type="Google" id="ProtNLM"/>
    </source>
</evidence>
<gene>
    <name evidence="1" type="ORF">ACI76L_01360</name>
</gene>
<dbReference type="RefSeq" id="WP_405253571.1">
    <property type="nucleotide sequence ID" value="NZ_JBJGWE010000001.1"/>
</dbReference>
<dbReference type="PROSITE" id="PS51257">
    <property type="entry name" value="PROKAR_LIPOPROTEIN"/>
    <property type="match status" value="1"/>
</dbReference>
<dbReference type="Proteomes" id="UP001622370">
    <property type="component" value="Unassembled WGS sequence"/>
</dbReference>
<dbReference type="EMBL" id="JBJGWJ010000001">
    <property type="protein sequence ID" value="MFK8292420.1"/>
    <property type="molecule type" value="Genomic_DNA"/>
</dbReference>
<reference evidence="1 2" key="1">
    <citation type="journal article" date="2016" name="Sci. Rep.">
        <title>Whole genome sequencing identifies a novel species of the genus Capnocytophaga isolated from dog and cat bite wounds in humans.</title>
        <authorList>
            <person name="Zangenah S."/>
            <person name="Abbasi N."/>
            <person name="Andersson A.F."/>
            <person name="Bergman P."/>
        </authorList>
    </citation>
    <scope>NUCLEOTIDE SEQUENCE [LARGE SCALE GENOMIC DNA]</scope>
    <source>
        <strain evidence="1 2">W5</strain>
    </source>
</reference>
<protein>
    <recommendedName>
        <fullName evidence="3">Lipocalin-like domain-containing protein</fullName>
    </recommendedName>
</protein>
<comment type="caution">
    <text evidence="1">The sequence shown here is derived from an EMBL/GenBank/DDBJ whole genome shotgun (WGS) entry which is preliminary data.</text>
</comment>
<evidence type="ECO:0000313" key="1">
    <source>
        <dbReference type="EMBL" id="MFK8292420.1"/>
    </source>
</evidence>
<accession>A0ABW8Q7Q4</accession>